<organism evidence="1 2">
    <name type="scientific">Vibrio quintilis</name>
    <dbReference type="NCBI Taxonomy" id="1117707"/>
    <lineage>
        <taxon>Bacteria</taxon>
        <taxon>Pseudomonadati</taxon>
        <taxon>Pseudomonadota</taxon>
        <taxon>Gammaproteobacteria</taxon>
        <taxon>Vibrionales</taxon>
        <taxon>Vibrionaceae</taxon>
        <taxon>Vibrio</taxon>
    </lineage>
</organism>
<dbReference type="Proteomes" id="UP000184600">
    <property type="component" value="Unassembled WGS sequence"/>
</dbReference>
<dbReference type="InterPro" id="IPR004027">
    <property type="entry name" value="SEC_C_motif"/>
</dbReference>
<reference evidence="2" key="1">
    <citation type="submission" date="2016-12" db="EMBL/GenBank/DDBJ databases">
        <authorList>
            <person name="Rodrigo-Torres L."/>
            <person name="Arahal R.D."/>
            <person name="Lucena T."/>
        </authorList>
    </citation>
    <scope>NUCLEOTIDE SEQUENCE [LARGE SCALE GENOMIC DNA]</scope>
</reference>
<protein>
    <recommendedName>
        <fullName evidence="3">SecC motif-containing protein</fullName>
    </recommendedName>
</protein>
<evidence type="ECO:0000313" key="1">
    <source>
        <dbReference type="EMBL" id="SHO57633.1"/>
    </source>
</evidence>
<keyword evidence="2" id="KW-1185">Reference proteome</keyword>
<dbReference type="Pfam" id="PF02810">
    <property type="entry name" value="SEC-C"/>
    <property type="match status" value="1"/>
</dbReference>
<proteinExistence type="predicted"/>
<evidence type="ECO:0000313" key="2">
    <source>
        <dbReference type="Proteomes" id="UP000184600"/>
    </source>
</evidence>
<evidence type="ECO:0008006" key="3">
    <source>
        <dbReference type="Google" id="ProtNLM"/>
    </source>
</evidence>
<dbReference type="SUPFAM" id="SSF103642">
    <property type="entry name" value="Sec-C motif"/>
    <property type="match status" value="1"/>
</dbReference>
<gene>
    <name evidence="1" type="ORF">VQ7734_03403</name>
</gene>
<dbReference type="Gene3D" id="3.10.450.50">
    <property type="match status" value="1"/>
</dbReference>
<name>A0A1M7YYI7_9VIBR</name>
<dbReference type="STRING" id="1117707.VQ7734_03403"/>
<dbReference type="RefSeq" id="WP_073584749.1">
    <property type="nucleotide sequence ID" value="NZ_AP024897.1"/>
</dbReference>
<dbReference type="AlphaFoldDB" id="A0A1M7YYI7"/>
<sequence length="334" mass="38627">MKPGRNDPCPCGSGKKYKRCCMNSVSKQHAEMFDDVEQIIAMNPNLTLDELNVITQSRMHERNQRPIDDFCGLSSTQMSNWLYAPFKELSLVTISTPDDLSVSPVMRYLDIILDEAMQNEGSFKATSKGNLPARLVKQASDILPEFAVAQYETEVSISEFAGSNEDKFNALHYARVLAEIAGIIYRRSGRYHVKKTAQKQYQSQGLHAFFKPMLEAAVSQYNWGYLDFFEQDVDLRTFWLFMLWRLQIHASVERLIDEVVIAFPDLLRQVGPDDYHTPTRLLSVMIESRFIERFLQFWGFVTMDPKRFNHGEYLPRIVQIQPLLKHTFQFNTGV</sequence>
<dbReference type="EMBL" id="FRFG01000043">
    <property type="protein sequence ID" value="SHO57633.1"/>
    <property type="molecule type" value="Genomic_DNA"/>
</dbReference>
<dbReference type="OrthoDB" id="9816539at2"/>
<accession>A0A1M7YYI7</accession>